<organism evidence="2 3">
    <name type="scientific">Allorhodopirellula heiligendammensis</name>
    <dbReference type="NCBI Taxonomy" id="2714739"/>
    <lineage>
        <taxon>Bacteria</taxon>
        <taxon>Pseudomonadati</taxon>
        <taxon>Planctomycetota</taxon>
        <taxon>Planctomycetia</taxon>
        <taxon>Pirellulales</taxon>
        <taxon>Pirellulaceae</taxon>
        <taxon>Allorhodopirellula</taxon>
    </lineage>
</organism>
<accession>A0A5C6BXC4</accession>
<sequence>MLLAASWVVMILSHECGHIIGGMTCGATLTDFDLAPWRMPYSLHSPDPHPLVTLWAGPMLGIAVPISLAVIIRKRWAWFVADFCLIANGGYLALAWLSGDRFLDTRRLLDAGAHPATIVIYCVLTIATGYIWFRSDCIHYLKRTPKPQTGGVP</sequence>
<dbReference type="EMBL" id="SJPU01000002">
    <property type="protein sequence ID" value="TWU15454.1"/>
    <property type="molecule type" value="Genomic_DNA"/>
</dbReference>
<proteinExistence type="predicted"/>
<comment type="caution">
    <text evidence="2">The sequence shown here is derived from an EMBL/GenBank/DDBJ whole genome shotgun (WGS) entry which is preliminary data.</text>
</comment>
<dbReference type="OrthoDB" id="291594at2"/>
<feature type="transmembrane region" description="Helical" evidence="1">
    <location>
        <begin position="111"/>
        <end position="133"/>
    </location>
</feature>
<evidence type="ECO:0008006" key="4">
    <source>
        <dbReference type="Google" id="ProtNLM"/>
    </source>
</evidence>
<evidence type="ECO:0000313" key="2">
    <source>
        <dbReference type="EMBL" id="TWU15454.1"/>
    </source>
</evidence>
<keyword evidence="3" id="KW-1185">Reference proteome</keyword>
<feature type="transmembrane region" description="Helical" evidence="1">
    <location>
        <begin position="79"/>
        <end position="99"/>
    </location>
</feature>
<name>A0A5C6BXC4_9BACT</name>
<dbReference type="AlphaFoldDB" id="A0A5C6BXC4"/>
<keyword evidence="1" id="KW-1133">Transmembrane helix</keyword>
<gene>
    <name evidence="2" type="ORF">Poly21_26500</name>
</gene>
<reference evidence="2 3" key="1">
    <citation type="journal article" date="2020" name="Antonie Van Leeuwenhoek">
        <title>Rhodopirellula heiligendammensis sp. nov., Rhodopirellula pilleata sp. nov., and Rhodopirellula solitaria sp. nov. isolated from natural or artificial marine surfaces in Northern Germany and California, USA, and emended description of the genus Rhodopirellula.</title>
        <authorList>
            <person name="Kallscheuer N."/>
            <person name="Wiegand S."/>
            <person name="Jogler M."/>
            <person name="Boedeker C."/>
            <person name="Peeters S.H."/>
            <person name="Rast P."/>
            <person name="Heuer A."/>
            <person name="Jetten M.S.M."/>
            <person name="Rohde M."/>
            <person name="Jogler C."/>
        </authorList>
    </citation>
    <scope>NUCLEOTIDE SEQUENCE [LARGE SCALE GENOMIC DNA]</scope>
    <source>
        <strain evidence="2 3">Poly21</strain>
    </source>
</reference>
<evidence type="ECO:0000256" key="1">
    <source>
        <dbReference type="SAM" id="Phobius"/>
    </source>
</evidence>
<keyword evidence="1" id="KW-0472">Membrane</keyword>
<keyword evidence="1" id="KW-0812">Transmembrane</keyword>
<protein>
    <recommendedName>
        <fullName evidence="4">Peptidase family M50</fullName>
    </recommendedName>
</protein>
<dbReference type="Proteomes" id="UP000319908">
    <property type="component" value="Unassembled WGS sequence"/>
</dbReference>
<evidence type="ECO:0000313" key="3">
    <source>
        <dbReference type="Proteomes" id="UP000319908"/>
    </source>
</evidence>
<feature type="transmembrane region" description="Helical" evidence="1">
    <location>
        <begin position="54"/>
        <end position="72"/>
    </location>
</feature>